<evidence type="ECO:0000313" key="2">
    <source>
        <dbReference type="EMBL" id="KIK80231.1"/>
    </source>
</evidence>
<dbReference type="InParanoid" id="A0A0D0D8Z4"/>
<dbReference type="Proteomes" id="UP000054538">
    <property type="component" value="Unassembled WGS sequence"/>
</dbReference>
<protein>
    <recommendedName>
        <fullName evidence="1">DUF6589 domain-containing protein</fullName>
    </recommendedName>
</protein>
<accession>A0A0D0D8Z4</accession>
<name>A0A0D0D8Z4_9AGAM</name>
<dbReference type="Pfam" id="PF20231">
    <property type="entry name" value="DUF6589"/>
    <property type="match status" value="1"/>
</dbReference>
<keyword evidence="3" id="KW-1185">Reference proteome</keyword>
<dbReference type="AlphaFoldDB" id="A0A0D0D8Z4"/>
<dbReference type="OrthoDB" id="3266963at2759"/>
<reference evidence="3" key="2">
    <citation type="submission" date="2015-01" db="EMBL/GenBank/DDBJ databases">
        <title>Evolutionary Origins and Diversification of the Mycorrhizal Mutualists.</title>
        <authorList>
            <consortium name="DOE Joint Genome Institute"/>
            <consortium name="Mycorrhizal Genomics Consortium"/>
            <person name="Kohler A."/>
            <person name="Kuo A."/>
            <person name="Nagy L.G."/>
            <person name="Floudas D."/>
            <person name="Copeland A."/>
            <person name="Barry K.W."/>
            <person name="Cichocki N."/>
            <person name="Veneault-Fourrey C."/>
            <person name="LaButti K."/>
            <person name="Lindquist E.A."/>
            <person name="Lipzen A."/>
            <person name="Lundell T."/>
            <person name="Morin E."/>
            <person name="Murat C."/>
            <person name="Riley R."/>
            <person name="Ohm R."/>
            <person name="Sun H."/>
            <person name="Tunlid A."/>
            <person name="Henrissat B."/>
            <person name="Grigoriev I.V."/>
            <person name="Hibbett D.S."/>
            <person name="Martin F."/>
        </authorList>
    </citation>
    <scope>NUCLEOTIDE SEQUENCE [LARGE SCALE GENOMIC DNA]</scope>
    <source>
        <strain evidence="3">Ve08.2h10</strain>
    </source>
</reference>
<reference evidence="2 3" key="1">
    <citation type="submission" date="2014-04" db="EMBL/GenBank/DDBJ databases">
        <authorList>
            <consortium name="DOE Joint Genome Institute"/>
            <person name="Kuo A."/>
            <person name="Kohler A."/>
            <person name="Jargeat P."/>
            <person name="Nagy L.G."/>
            <person name="Floudas D."/>
            <person name="Copeland A."/>
            <person name="Barry K.W."/>
            <person name="Cichocki N."/>
            <person name="Veneault-Fourrey C."/>
            <person name="LaButti K."/>
            <person name="Lindquist E.A."/>
            <person name="Lipzen A."/>
            <person name="Lundell T."/>
            <person name="Morin E."/>
            <person name="Murat C."/>
            <person name="Sun H."/>
            <person name="Tunlid A."/>
            <person name="Henrissat B."/>
            <person name="Grigoriev I.V."/>
            <person name="Hibbett D.S."/>
            <person name="Martin F."/>
            <person name="Nordberg H.P."/>
            <person name="Cantor M.N."/>
            <person name="Hua S.X."/>
        </authorList>
    </citation>
    <scope>NUCLEOTIDE SEQUENCE [LARGE SCALE GENOMIC DNA]</scope>
    <source>
        <strain evidence="2 3">Ve08.2h10</strain>
    </source>
</reference>
<proteinExistence type="predicted"/>
<dbReference type="InterPro" id="IPR046496">
    <property type="entry name" value="DUF6589"/>
</dbReference>
<sequence>MVVSFINGTTTHGVGELVELLYENATHIKFSTTDPTAGKLLFRDGVSPVTIKHAKPVLMTWAVLLTTSALCSESTKMTSLETSLQLTARPAKLNPKQATLPSVSWEKICSFNYQAMETIVTVNAPVMWHLICSYSNPSYKSSQGAIDTILGLTFTCSECSTLFPLCRGVYLFAVKAHKSLFCVESCIGCSVSFQTVYTALQTMAAARQAELQAATHLGSGCHFVIVGDNVQVFLKQRDHWIGRESQMIKGFAGTAVEMEDFNPQSFDIDELIRRQLLLEQKQLSVEGIIADVNVTHLNDVMALHVLKALLDFVPLNQINPTRHSKVFPLATNSADEISVQGMKDAAMDFIQKQLNITEENLGKCVIIFSGNGKTFDQLLKLKKYLIMHEGNLKSLRCVVPMPELWHTLWMDLSRIVRGHWGKGYLDDLSALSRLAQLAECPTPADLKKSSFS</sequence>
<evidence type="ECO:0000259" key="1">
    <source>
        <dbReference type="Pfam" id="PF20231"/>
    </source>
</evidence>
<dbReference type="EMBL" id="KN826068">
    <property type="protein sequence ID" value="KIK80231.1"/>
    <property type="molecule type" value="Genomic_DNA"/>
</dbReference>
<feature type="domain" description="DUF6589" evidence="1">
    <location>
        <begin position="283"/>
        <end position="451"/>
    </location>
</feature>
<dbReference type="HOGENOM" id="CLU_580832_0_0_1"/>
<organism evidence="2 3">
    <name type="scientific">Paxillus rubicundulus Ve08.2h10</name>
    <dbReference type="NCBI Taxonomy" id="930991"/>
    <lineage>
        <taxon>Eukaryota</taxon>
        <taxon>Fungi</taxon>
        <taxon>Dikarya</taxon>
        <taxon>Basidiomycota</taxon>
        <taxon>Agaricomycotina</taxon>
        <taxon>Agaricomycetes</taxon>
        <taxon>Agaricomycetidae</taxon>
        <taxon>Boletales</taxon>
        <taxon>Paxilineae</taxon>
        <taxon>Paxillaceae</taxon>
        <taxon>Paxillus</taxon>
    </lineage>
</organism>
<dbReference type="STRING" id="930991.A0A0D0D8Z4"/>
<evidence type="ECO:0000313" key="3">
    <source>
        <dbReference type="Proteomes" id="UP000054538"/>
    </source>
</evidence>
<gene>
    <name evidence="2" type="ORF">PAXRUDRAFT_36250</name>
</gene>